<proteinExistence type="predicted"/>
<protein>
    <submittedName>
        <fullName evidence="1">Uncharacterized protein</fullName>
    </submittedName>
</protein>
<dbReference type="EnsemblPlants" id="EMT15359">
    <property type="protein sequence ID" value="EMT15359"/>
    <property type="gene ID" value="F775_12514"/>
</dbReference>
<accession>N1R388</accession>
<reference evidence="1" key="1">
    <citation type="submission" date="2015-06" db="UniProtKB">
        <authorList>
            <consortium name="EnsemblPlants"/>
        </authorList>
    </citation>
    <scope>IDENTIFICATION</scope>
</reference>
<organism evidence="1">
    <name type="scientific">Aegilops tauschii</name>
    <name type="common">Tausch's goatgrass</name>
    <name type="synonym">Aegilops squarrosa</name>
    <dbReference type="NCBI Taxonomy" id="37682"/>
    <lineage>
        <taxon>Eukaryota</taxon>
        <taxon>Viridiplantae</taxon>
        <taxon>Streptophyta</taxon>
        <taxon>Embryophyta</taxon>
        <taxon>Tracheophyta</taxon>
        <taxon>Spermatophyta</taxon>
        <taxon>Magnoliopsida</taxon>
        <taxon>Liliopsida</taxon>
        <taxon>Poales</taxon>
        <taxon>Poaceae</taxon>
        <taxon>BOP clade</taxon>
        <taxon>Pooideae</taxon>
        <taxon>Triticodae</taxon>
        <taxon>Triticeae</taxon>
        <taxon>Triticinae</taxon>
        <taxon>Aegilops</taxon>
    </lineage>
</organism>
<evidence type="ECO:0000313" key="1">
    <source>
        <dbReference type="EnsemblPlants" id="EMT15359"/>
    </source>
</evidence>
<name>N1R388_AEGTA</name>
<dbReference type="AlphaFoldDB" id="N1R388"/>
<sequence>MVFDTIAESFRLMCCPIVPGYADLFEKGGILGMSGLNDEETSVEIWVMRDYEGEVWSLKYRVELPVAEIRVQFGKFEHHWEVVATSWDDDVILLVKSDDWLLQVDMNGQLVTSFHHRGLGPTRLWIKQSLVSHTFFPTRKGYFASA</sequence>